<evidence type="ECO:0000313" key="6">
    <source>
        <dbReference type="EMBL" id="MDN4121295.1"/>
    </source>
</evidence>
<accession>A0ABT8EJI7</accession>
<dbReference type="Proteomes" id="UP001168613">
    <property type="component" value="Unassembled WGS sequence"/>
</dbReference>
<evidence type="ECO:0000259" key="4">
    <source>
        <dbReference type="PROSITE" id="PS51077"/>
    </source>
</evidence>
<keyword evidence="7" id="KW-1185">Reference proteome</keyword>
<dbReference type="SUPFAM" id="SSF55781">
    <property type="entry name" value="GAF domain-like"/>
    <property type="match status" value="1"/>
</dbReference>
<dbReference type="InterPro" id="IPR029016">
    <property type="entry name" value="GAF-like_dom_sf"/>
</dbReference>
<evidence type="ECO:0000313" key="7">
    <source>
        <dbReference type="Proteomes" id="UP001168613"/>
    </source>
</evidence>
<dbReference type="Pfam" id="PF09339">
    <property type="entry name" value="HTH_IclR"/>
    <property type="match status" value="1"/>
</dbReference>
<keyword evidence="3" id="KW-0804">Transcription</keyword>
<keyword evidence="2" id="KW-0238">DNA-binding</keyword>
<proteinExistence type="predicted"/>
<name>A0ABT8EJI7_9BURK</name>
<dbReference type="InterPro" id="IPR005471">
    <property type="entry name" value="Tscrpt_reg_IclR_N"/>
</dbReference>
<dbReference type="InterPro" id="IPR036388">
    <property type="entry name" value="WH-like_DNA-bd_sf"/>
</dbReference>
<dbReference type="PANTHER" id="PTHR30136">
    <property type="entry name" value="HELIX-TURN-HELIX TRANSCRIPTIONAL REGULATOR, ICLR FAMILY"/>
    <property type="match status" value="1"/>
</dbReference>
<evidence type="ECO:0000256" key="1">
    <source>
        <dbReference type="ARBA" id="ARBA00023015"/>
    </source>
</evidence>
<dbReference type="InterPro" id="IPR014757">
    <property type="entry name" value="Tscrpt_reg_IclR_C"/>
</dbReference>
<dbReference type="RefSeq" id="WP_266123979.1">
    <property type="nucleotide sequence ID" value="NZ_JAJHNU010000002.1"/>
</dbReference>
<evidence type="ECO:0000256" key="2">
    <source>
        <dbReference type="ARBA" id="ARBA00023125"/>
    </source>
</evidence>
<protein>
    <submittedName>
        <fullName evidence="6">IclR family transcriptional regulator</fullName>
    </submittedName>
</protein>
<comment type="caution">
    <text evidence="6">The sequence shown here is derived from an EMBL/GenBank/DDBJ whole genome shotgun (WGS) entry which is preliminary data.</text>
</comment>
<dbReference type="InterPro" id="IPR036390">
    <property type="entry name" value="WH_DNA-bd_sf"/>
</dbReference>
<dbReference type="Gene3D" id="3.30.450.40">
    <property type="match status" value="1"/>
</dbReference>
<organism evidence="6 7">
    <name type="scientific">Alcaligenes endophyticus</name>
    <dbReference type="NCBI Taxonomy" id="1929088"/>
    <lineage>
        <taxon>Bacteria</taxon>
        <taxon>Pseudomonadati</taxon>
        <taxon>Pseudomonadota</taxon>
        <taxon>Betaproteobacteria</taxon>
        <taxon>Burkholderiales</taxon>
        <taxon>Alcaligenaceae</taxon>
        <taxon>Alcaligenes</taxon>
    </lineage>
</organism>
<evidence type="ECO:0000259" key="5">
    <source>
        <dbReference type="PROSITE" id="PS51078"/>
    </source>
</evidence>
<dbReference type="EMBL" id="JAJHNU010000002">
    <property type="protein sequence ID" value="MDN4121295.1"/>
    <property type="molecule type" value="Genomic_DNA"/>
</dbReference>
<evidence type="ECO:0000256" key="3">
    <source>
        <dbReference type="ARBA" id="ARBA00023163"/>
    </source>
</evidence>
<dbReference type="Gene3D" id="1.10.10.10">
    <property type="entry name" value="Winged helix-like DNA-binding domain superfamily/Winged helix DNA-binding domain"/>
    <property type="match status" value="1"/>
</dbReference>
<dbReference type="PROSITE" id="PS51078">
    <property type="entry name" value="ICLR_ED"/>
    <property type="match status" value="1"/>
</dbReference>
<dbReference type="SUPFAM" id="SSF46785">
    <property type="entry name" value="Winged helix' DNA-binding domain"/>
    <property type="match status" value="1"/>
</dbReference>
<gene>
    <name evidence="6" type="ORF">LMS43_08345</name>
</gene>
<dbReference type="SMART" id="SM00346">
    <property type="entry name" value="HTH_ICLR"/>
    <property type="match status" value="1"/>
</dbReference>
<dbReference type="PROSITE" id="PS51077">
    <property type="entry name" value="HTH_ICLR"/>
    <property type="match status" value="1"/>
</dbReference>
<dbReference type="PANTHER" id="PTHR30136:SF33">
    <property type="entry name" value="TRANSCRIPTIONAL REGULATORY PROTEIN"/>
    <property type="match status" value="1"/>
</dbReference>
<feature type="domain" description="HTH iclR-type" evidence="4">
    <location>
        <begin position="30"/>
        <end position="92"/>
    </location>
</feature>
<feature type="domain" description="IclR-ED" evidence="5">
    <location>
        <begin position="93"/>
        <end position="276"/>
    </location>
</feature>
<dbReference type="InterPro" id="IPR050707">
    <property type="entry name" value="HTH_MetabolicPath_Reg"/>
</dbReference>
<reference evidence="6" key="1">
    <citation type="submission" date="2021-11" db="EMBL/GenBank/DDBJ databases">
        <title>Draft genome sequence of Alcaligenes endophyticus type strain CCUG 75668T.</title>
        <authorList>
            <person name="Salva-Serra F."/>
            <person name="Duran R.E."/>
            <person name="Seeger M."/>
            <person name="Moore E.R.B."/>
            <person name="Jaen-Luchoro D."/>
        </authorList>
    </citation>
    <scope>NUCLEOTIDE SEQUENCE</scope>
    <source>
        <strain evidence="6">CCUG 75668</strain>
    </source>
</reference>
<sequence length="276" mass="30665">MHAKPIKAAQRTLVASPLAESPTTVDRQFASTLASAIDILACFKAGEYSLGNKDFAERTGLSRSAVVRLTHTLIALGYLRRAPDSRRYRLAPAVLTLGYPLLASMQIRQVARSLMMNLATQINGAVSMVMFDRLHMVYVETARYNNALPTHPDIGSQLPLLTTAAGRAWLSKVSCHERTSVLNRVRLHQPEYYLNHLDGFHQAYAAFEQEGFCSNEQAWNPDTYGFAVPMSKPIDSSLFVFNCGVPVEDGPFKERQAQIGPQLIDLVRSLERVLQS</sequence>
<keyword evidence="1" id="KW-0805">Transcription regulation</keyword>
<dbReference type="Pfam" id="PF01614">
    <property type="entry name" value="IclR_C"/>
    <property type="match status" value="1"/>
</dbReference>